<reference evidence="1 2" key="1">
    <citation type="journal article" date="2024" name="Microbiol. Resour. Announc.">
        <title>Genome annotations for the ascomycete fungi Trichoderma harzianum, Trichoderma aggressivum, and Purpureocillium lilacinum.</title>
        <authorList>
            <person name="Beijen E.P.W."/>
            <person name="Ohm R.A."/>
        </authorList>
    </citation>
    <scope>NUCLEOTIDE SEQUENCE [LARGE SCALE GENOMIC DNA]</scope>
    <source>
        <strain evidence="1 2">CBS 150709</strain>
    </source>
</reference>
<keyword evidence="2" id="KW-1185">Reference proteome</keyword>
<dbReference type="EMBL" id="JAWRVI010000005">
    <property type="protein sequence ID" value="KAK4093781.1"/>
    <property type="molecule type" value="Genomic_DNA"/>
</dbReference>
<evidence type="ECO:0000313" key="1">
    <source>
        <dbReference type="EMBL" id="KAK4093781.1"/>
    </source>
</evidence>
<dbReference type="Proteomes" id="UP001287286">
    <property type="component" value="Unassembled WGS sequence"/>
</dbReference>
<organism evidence="1 2">
    <name type="scientific">Purpureocillium lilacinum</name>
    <name type="common">Paecilomyces lilacinus</name>
    <dbReference type="NCBI Taxonomy" id="33203"/>
    <lineage>
        <taxon>Eukaryota</taxon>
        <taxon>Fungi</taxon>
        <taxon>Dikarya</taxon>
        <taxon>Ascomycota</taxon>
        <taxon>Pezizomycotina</taxon>
        <taxon>Sordariomycetes</taxon>
        <taxon>Hypocreomycetidae</taxon>
        <taxon>Hypocreales</taxon>
        <taxon>Ophiocordycipitaceae</taxon>
        <taxon>Purpureocillium</taxon>
    </lineage>
</organism>
<evidence type="ECO:0000313" key="2">
    <source>
        <dbReference type="Proteomes" id="UP001287286"/>
    </source>
</evidence>
<accession>A0ABR0CCZ2</accession>
<proteinExistence type="predicted"/>
<gene>
    <name evidence="1" type="ORF">Purlil1_2115</name>
</gene>
<sequence length="110" mass="12397">MKEAVVVAQLALTGRICTPVSLQQRHAAYAGAASVPPSLIFTRFHGCLPELCCDEYTCMHDDKSAVLLRESARGIQRRRNEGDLCCLDKEEEEALLDSPKYKYQDIRRPE</sequence>
<comment type="caution">
    <text evidence="1">The sequence shown here is derived from an EMBL/GenBank/DDBJ whole genome shotgun (WGS) entry which is preliminary data.</text>
</comment>
<name>A0ABR0CCZ2_PURLI</name>
<protein>
    <submittedName>
        <fullName evidence="1">Uncharacterized protein</fullName>
    </submittedName>
</protein>